<dbReference type="STRING" id="287986.DV20_42170"/>
<dbReference type="OrthoDB" id="3395054at2"/>
<reference evidence="2 3" key="1">
    <citation type="submission" date="2014-05" db="EMBL/GenBank/DDBJ databases">
        <title>Draft genome sequence of Amycolatopsis rifamycinica DSM 46095.</title>
        <authorList>
            <person name="Lal R."/>
            <person name="Saxena A."/>
            <person name="Kumari R."/>
            <person name="Mukherjee U."/>
            <person name="Singh P."/>
            <person name="Sangwan N."/>
            <person name="Mahato N.K."/>
        </authorList>
    </citation>
    <scope>NUCLEOTIDE SEQUENCE [LARGE SCALE GENOMIC DNA]</scope>
    <source>
        <strain evidence="2 3">DSM 46095</strain>
    </source>
</reference>
<evidence type="ECO:0000259" key="1">
    <source>
        <dbReference type="PROSITE" id="PS51186"/>
    </source>
</evidence>
<accession>A0A066TMY1</accession>
<protein>
    <submittedName>
        <fullName evidence="2">GNAT family acetyltransferase</fullName>
    </submittedName>
</protein>
<keyword evidence="3" id="KW-1185">Reference proteome</keyword>
<dbReference type="InterPro" id="IPR000182">
    <property type="entry name" value="GNAT_dom"/>
</dbReference>
<organism evidence="2 3">
    <name type="scientific">Amycolatopsis rifamycinica</name>
    <dbReference type="NCBI Taxonomy" id="287986"/>
    <lineage>
        <taxon>Bacteria</taxon>
        <taxon>Bacillati</taxon>
        <taxon>Actinomycetota</taxon>
        <taxon>Actinomycetes</taxon>
        <taxon>Pseudonocardiales</taxon>
        <taxon>Pseudonocardiaceae</taxon>
        <taxon>Amycolatopsis</taxon>
    </lineage>
</organism>
<dbReference type="eggNOG" id="COG1670">
    <property type="taxonomic scope" value="Bacteria"/>
</dbReference>
<dbReference type="AlphaFoldDB" id="A0A066TMY1"/>
<dbReference type="Pfam" id="PF13302">
    <property type="entry name" value="Acetyltransf_3"/>
    <property type="match status" value="1"/>
</dbReference>
<dbReference type="Gene3D" id="3.40.630.30">
    <property type="match status" value="1"/>
</dbReference>
<dbReference type="SUPFAM" id="SSF55729">
    <property type="entry name" value="Acyl-CoA N-acyltransferases (Nat)"/>
    <property type="match status" value="1"/>
</dbReference>
<keyword evidence="2" id="KW-0808">Transferase</keyword>
<dbReference type="InterPro" id="IPR016181">
    <property type="entry name" value="Acyl_CoA_acyltransferase"/>
</dbReference>
<dbReference type="GO" id="GO:0016747">
    <property type="term" value="F:acyltransferase activity, transferring groups other than amino-acyl groups"/>
    <property type="evidence" value="ECO:0007669"/>
    <property type="project" value="InterPro"/>
</dbReference>
<evidence type="ECO:0000313" key="3">
    <source>
        <dbReference type="Proteomes" id="UP000027345"/>
    </source>
</evidence>
<dbReference type="EMBL" id="JMQI01000083">
    <property type="protein sequence ID" value="KDN16170.1"/>
    <property type="molecule type" value="Genomic_DNA"/>
</dbReference>
<feature type="domain" description="N-acetyltransferase" evidence="1">
    <location>
        <begin position="36"/>
        <end position="206"/>
    </location>
</feature>
<gene>
    <name evidence="2" type="ORF">DV20_42170</name>
</gene>
<dbReference type="Proteomes" id="UP000027345">
    <property type="component" value="Unassembled WGS sequence"/>
</dbReference>
<dbReference type="PROSITE" id="PS51186">
    <property type="entry name" value="GNAT"/>
    <property type="match status" value="1"/>
</dbReference>
<name>A0A066TMY1_9PSEU</name>
<proteinExistence type="predicted"/>
<evidence type="ECO:0000313" key="2">
    <source>
        <dbReference type="EMBL" id="KDN16170.1"/>
    </source>
</evidence>
<comment type="caution">
    <text evidence="2">The sequence shown here is derived from an EMBL/GenBank/DDBJ whole genome shotgun (WGS) entry which is preliminary data.</text>
</comment>
<dbReference type="RefSeq" id="WP_043789244.1">
    <property type="nucleotide sequence ID" value="NZ_JMQI01000083.1"/>
</dbReference>
<sequence length="225" mass="24229">MLPATKGIFDRLTRRGRLMTKRTCDRQGHVLRSGRFLFRTPTAWEYAAAVAGGSDPAAQRWLGWQRDSIVAEPARADALRVVPGTGPDWASPDPQSVDLVMIDVEANRCVGLVSVHTGEDGGPETGGYLAPDYRGRGHGRVLFAAGLTLAHDHLGLARVRAGAEVGNVASARSLQAAGLVRVAGPPTYRLPDGRVTEAWWFQHDVPRATRCGGPQATWFPMSSVL</sequence>